<reference evidence="2" key="1">
    <citation type="submission" date="2020-03" db="EMBL/GenBank/DDBJ databases">
        <title>The deep terrestrial virosphere.</title>
        <authorList>
            <person name="Holmfeldt K."/>
            <person name="Nilsson E."/>
            <person name="Simone D."/>
            <person name="Lopez-Fernandez M."/>
            <person name="Wu X."/>
            <person name="de Brujin I."/>
            <person name="Lundin D."/>
            <person name="Andersson A."/>
            <person name="Bertilsson S."/>
            <person name="Dopson M."/>
        </authorList>
    </citation>
    <scope>NUCLEOTIDE SEQUENCE</scope>
    <source>
        <strain evidence="2">TM448B03123</strain>
    </source>
</reference>
<feature type="region of interest" description="Disordered" evidence="1">
    <location>
        <begin position="117"/>
        <end position="144"/>
    </location>
</feature>
<accession>A0A6M3XWR8</accession>
<dbReference type="AlphaFoldDB" id="A0A6M3XWR8"/>
<proteinExistence type="predicted"/>
<evidence type="ECO:0000313" key="2">
    <source>
        <dbReference type="EMBL" id="QJI02327.1"/>
    </source>
</evidence>
<sequence length="205" mass="22489">MALDFLKSDPEAAKAFKAKPDVDPLPTKKAQMLTKLDSVIAAVKKNPGTSITRWYKVKKDRDGASVGLNVGTASVAGNTSGRTGNEEIIKSDAVAFFSTAKAAIEKGEMDDLIRKALEGGKTSGNPTAPRDPSSKTESRPMTGWKTYRRNIGRYGLARADELGKELFGEKLPDVKREFEEKKDTELTKGWEPGWWKKHFNSKPAS</sequence>
<gene>
    <name evidence="2" type="ORF">TM448B03123_0008</name>
</gene>
<organism evidence="2">
    <name type="scientific">viral metagenome</name>
    <dbReference type="NCBI Taxonomy" id="1070528"/>
    <lineage>
        <taxon>unclassified sequences</taxon>
        <taxon>metagenomes</taxon>
        <taxon>organismal metagenomes</taxon>
    </lineage>
</organism>
<name>A0A6M3XWR8_9ZZZZ</name>
<dbReference type="EMBL" id="MT144992">
    <property type="protein sequence ID" value="QJI02327.1"/>
    <property type="molecule type" value="Genomic_DNA"/>
</dbReference>
<protein>
    <submittedName>
        <fullName evidence="2">Uncharacterized protein</fullName>
    </submittedName>
</protein>
<evidence type="ECO:0000256" key="1">
    <source>
        <dbReference type="SAM" id="MobiDB-lite"/>
    </source>
</evidence>